<dbReference type="AlphaFoldDB" id="A0AAD7BZ31"/>
<reference evidence="3" key="1">
    <citation type="submission" date="2023-03" db="EMBL/GenBank/DDBJ databases">
        <title>Massive genome expansion in bonnet fungi (Mycena s.s.) driven by repeated elements and novel gene families across ecological guilds.</title>
        <authorList>
            <consortium name="Lawrence Berkeley National Laboratory"/>
            <person name="Harder C.B."/>
            <person name="Miyauchi S."/>
            <person name="Viragh M."/>
            <person name="Kuo A."/>
            <person name="Thoen E."/>
            <person name="Andreopoulos B."/>
            <person name="Lu D."/>
            <person name="Skrede I."/>
            <person name="Drula E."/>
            <person name="Henrissat B."/>
            <person name="Morin E."/>
            <person name="Kohler A."/>
            <person name="Barry K."/>
            <person name="LaButti K."/>
            <person name="Morin E."/>
            <person name="Salamov A."/>
            <person name="Lipzen A."/>
            <person name="Mereny Z."/>
            <person name="Hegedus B."/>
            <person name="Baldrian P."/>
            <person name="Stursova M."/>
            <person name="Weitz H."/>
            <person name="Taylor A."/>
            <person name="Grigoriev I.V."/>
            <person name="Nagy L.G."/>
            <person name="Martin F."/>
            <person name="Kauserud H."/>
        </authorList>
    </citation>
    <scope>NUCLEOTIDE SEQUENCE</scope>
    <source>
        <strain evidence="3">9284</strain>
    </source>
</reference>
<name>A0AAD7BZ31_9AGAR</name>
<dbReference type="Gene3D" id="3.30.70.100">
    <property type="match status" value="1"/>
</dbReference>
<keyword evidence="4" id="KW-1185">Reference proteome</keyword>
<evidence type="ECO:0000313" key="3">
    <source>
        <dbReference type="EMBL" id="KAJ7634690.1"/>
    </source>
</evidence>
<protein>
    <recommendedName>
        <fullName evidence="2">EthD domain-containing protein</fullName>
    </recommendedName>
</protein>
<organism evidence="3 4">
    <name type="scientific">Roridomyces roridus</name>
    <dbReference type="NCBI Taxonomy" id="1738132"/>
    <lineage>
        <taxon>Eukaryota</taxon>
        <taxon>Fungi</taxon>
        <taxon>Dikarya</taxon>
        <taxon>Basidiomycota</taxon>
        <taxon>Agaricomycotina</taxon>
        <taxon>Agaricomycetes</taxon>
        <taxon>Agaricomycetidae</taxon>
        <taxon>Agaricales</taxon>
        <taxon>Marasmiineae</taxon>
        <taxon>Mycenaceae</taxon>
        <taxon>Roridomyces</taxon>
    </lineage>
</organism>
<sequence>MPVTNRTDRVRLAILLKRKPGLSKEEFDNYWADVHGPMFTSMEISKDVVKYEQTRPNQDMVDFLRATGFSVPEYDGMVVVEHESHAAMAEMFQADEFKSLSVTDADNFVDRDDMQFIPLDIMTVMDEQDR</sequence>
<dbReference type="InterPro" id="IPR009799">
    <property type="entry name" value="EthD_dom"/>
</dbReference>
<comment type="caution">
    <text evidence="3">The sequence shown here is derived from an EMBL/GenBank/DDBJ whole genome shotgun (WGS) entry which is preliminary data.</text>
</comment>
<feature type="domain" description="EthD" evidence="2">
    <location>
        <begin position="19"/>
        <end position="111"/>
    </location>
</feature>
<accession>A0AAD7BZ31</accession>
<evidence type="ECO:0000259" key="2">
    <source>
        <dbReference type="Pfam" id="PF07110"/>
    </source>
</evidence>
<dbReference type="Pfam" id="PF07110">
    <property type="entry name" value="EthD"/>
    <property type="match status" value="1"/>
</dbReference>
<dbReference type="Proteomes" id="UP001221142">
    <property type="component" value="Unassembled WGS sequence"/>
</dbReference>
<evidence type="ECO:0000313" key="4">
    <source>
        <dbReference type="Proteomes" id="UP001221142"/>
    </source>
</evidence>
<evidence type="ECO:0000256" key="1">
    <source>
        <dbReference type="ARBA" id="ARBA00005986"/>
    </source>
</evidence>
<dbReference type="NCBIfam" id="TIGR02118">
    <property type="entry name" value="EthD family reductase"/>
    <property type="match status" value="1"/>
</dbReference>
<dbReference type="InterPro" id="IPR011008">
    <property type="entry name" value="Dimeric_a/b-barrel"/>
</dbReference>
<dbReference type="EMBL" id="JARKIF010000007">
    <property type="protein sequence ID" value="KAJ7634690.1"/>
    <property type="molecule type" value="Genomic_DNA"/>
</dbReference>
<gene>
    <name evidence="3" type="ORF">FB45DRAFT_909575</name>
</gene>
<dbReference type="SUPFAM" id="SSF54909">
    <property type="entry name" value="Dimeric alpha+beta barrel"/>
    <property type="match status" value="1"/>
</dbReference>
<dbReference type="GO" id="GO:0016491">
    <property type="term" value="F:oxidoreductase activity"/>
    <property type="evidence" value="ECO:0007669"/>
    <property type="project" value="InterPro"/>
</dbReference>
<proteinExistence type="inferred from homology"/>
<comment type="similarity">
    <text evidence="1">Belongs to the tpcK family.</text>
</comment>